<evidence type="ECO:0000256" key="1">
    <source>
        <dbReference type="SAM" id="MobiDB-lite"/>
    </source>
</evidence>
<protein>
    <submittedName>
        <fullName evidence="2">Uncharacterized protein</fullName>
    </submittedName>
</protein>
<name>A0A409XGA3_PSICY</name>
<dbReference type="Proteomes" id="UP000283269">
    <property type="component" value="Unassembled WGS sequence"/>
</dbReference>
<feature type="region of interest" description="Disordered" evidence="1">
    <location>
        <begin position="143"/>
        <end position="167"/>
    </location>
</feature>
<evidence type="ECO:0000313" key="2">
    <source>
        <dbReference type="EMBL" id="PPQ89785.1"/>
    </source>
</evidence>
<comment type="caution">
    <text evidence="2">The sequence shown here is derived from an EMBL/GenBank/DDBJ whole genome shotgun (WGS) entry which is preliminary data.</text>
</comment>
<accession>A0A409XGA3</accession>
<dbReference type="EMBL" id="NHYD01001825">
    <property type="protein sequence ID" value="PPQ89785.1"/>
    <property type="molecule type" value="Genomic_DNA"/>
</dbReference>
<reference evidence="2 3" key="1">
    <citation type="journal article" date="2018" name="Evol. Lett.">
        <title>Horizontal gene cluster transfer increased hallucinogenic mushroom diversity.</title>
        <authorList>
            <person name="Reynolds H.T."/>
            <person name="Vijayakumar V."/>
            <person name="Gluck-Thaler E."/>
            <person name="Korotkin H.B."/>
            <person name="Matheny P.B."/>
            <person name="Slot J.C."/>
        </authorList>
    </citation>
    <scope>NUCLEOTIDE SEQUENCE [LARGE SCALE GENOMIC DNA]</scope>
    <source>
        <strain evidence="2 3">2631</strain>
    </source>
</reference>
<dbReference type="InParanoid" id="A0A409XGA3"/>
<evidence type="ECO:0000313" key="3">
    <source>
        <dbReference type="Proteomes" id="UP000283269"/>
    </source>
</evidence>
<gene>
    <name evidence="2" type="ORF">CVT25_008162</name>
</gene>
<dbReference type="OrthoDB" id="2933390at2759"/>
<sequence length="167" mass="18470">MPSNQTSSNSNRVTVGIPLTRKGLLPSSNPPDLITFQLDQSCVLVKPTEDYQDAISTAQKEFSYELSNIPRDRIAFSVNESSHGDRRKLRISEGAWSTLMLKLPQGSVIHIIVQPDPDAKVPPPQYLEIPNLPQTFLGLRHSRSDSGISSHPHSKHNGMFSWLGSGK</sequence>
<dbReference type="AlphaFoldDB" id="A0A409XGA3"/>
<organism evidence="2 3">
    <name type="scientific">Psilocybe cyanescens</name>
    <dbReference type="NCBI Taxonomy" id="93625"/>
    <lineage>
        <taxon>Eukaryota</taxon>
        <taxon>Fungi</taxon>
        <taxon>Dikarya</taxon>
        <taxon>Basidiomycota</taxon>
        <taxon>Agaricomycotina</taxon>
        <taxon>Agaricomycetes</taxon>
        <taxon>Agaricomycetidae</taxon>
        <taxon>Agaricales</taxon>
        <taxon>Agaricineae</taxon>
        <taxon>Strophariaceae</taxon>
        <taxon>Psilocybe</taxon>
    </lineage>
</organism>
<proteinExistence type="predicted"/>
<keyword evidence="3" id="KW-1185">Reference proteome</keyword>